<sequence>MELGAGVELATTVVPHLFLPLACATNVAKNVGAVTSTSTRTPIYKAFAKGENIGDVIAKGECVGNVADLGDIREDPAKEPNKDMYMMTIEPEDAPNQPEYVQIGMVLGLPVSVNGKEFSPASLLSELSEIGGHIIFLLFKNLTMMSFIDCMVDPRTCINVTPCIVQLEKTISKVSPGSSNASGSSSSKEQHNQQYPVPEVKCRKQHRRKHFEIQEPCLMRGVYFKNMKWQAAIKVDKKQIHLGTVGSQEAAARLYDSRELYLRAAGIFADVNSLF</sequence>
<evidence type="ECO:0000313" key="11">
    <source>
        <dbReference type="Proteomes" id="UP000593564"/>
    </source>
</evidence>
<dbReference type="SUPFAM" id="SSF54171">
    <property type="entry name" value="DNA-binding domain"/>
    <property type="match status" value="1"/>
</dbReference>
<keyword evidence="5" id="KW-0804">Transcription</keyword>
<dbReference type="Proteomes" id="UP000593564">
    <property type="component" value="Unassembled WGS sequence"/>
</dbReference>
<name>A0A7J7GSP5_CAMSI</name>
<keyword evidence="3" id="KW-0805">Transcription regulation</keyword>
<dbReference type="AlphaFoldDB" id="A0A7J7GSP5"/>
<protein>
    <recommendedName>
        <fullName evidence="12">AP2/ERF domain-containing protein</fullName>
    </recommendedName>
</protein>
<evidence type="ECO:0000256" key="5">
    <source>
        <dbReference type="ARBA" id="ARBA00023163"/>
    </source>
</evidence>
<keyword evidence="6" id="KW-0539">Nucleus</keyword>
<gene>
    <name evidence="10" type="ORF">HYC85_020583</name>
</gene>
<feature type="compositionally biased region" description="Low complexity" evidence="7">
    <location>
        <begin position="174"/>
        <end position="187"/>
    </location>
</feature>
<dbReference type="Pfam" id="PF20979">
    <property type="entry name" value="Arginosuc_syn_C"/>
    <property type="match status" value="1"/>
</dbReference>
<comment type="caution">
    <text evidence="10">The sequence shown here is derived from an EMBL/GenBank/DDBJ whole genome shotgun (WGS) entry which is preliminary data.</text>
</comment>
<dbReference type="InterPro" id="IPR054549">
    <property type="entry name" value="UVB_sens_RUS_dom"/>
</dbReference>
<dbReference type="InterPro" id="IPR024074">
    <property type="entry name" value="AS_cat/multimer_dom_body"/>
</dbReference>
<keyword evidence="4" id="KW-0238">DNA-binding</keyword>
<keyword evidence="11" id="KW-1185">Reference proteome</keyword>
<dbReference type="SUPFAM" id="SSF69864">
    <property type="entry name" value="Argininosuccinate synthetase, C-terminal domain"/>
    <property type="match status" value="1"/>
</dbReference>
<dbReference type="PANTHER" id="PTHR12770">
    <property type="entry name" value="RUS1 FAMILY PROTEIN C16ORF58"/>
    <property type="match status" value="1"/>
</dbReference>
<evidence type="ECO:0000259" key="9">
    <source>
        <dbReference type="Pfam" id="PF20979"/>
    </source>
</evidence>
<dbReference type="GO" id="GO:0006526">
    <property type="term" value="P:L-arginine biosynthetic process"/>
    <property type="evidence" value="ECO:0007669"/>
    <property type="project" value="UniProtKB-UniPathway"/>
</dbReference>
<evidence type="ECO:0000256" key="4">
    <source>
        <dbReference type="ARBA" id="ARBA00023125"/>
    </source>
</evidence>
<dbReference type="Pfam" id="PF04884">
    <property type="entry name" value="UVB_sens_prot"/>
    <property type="match status" value="1"/>
</dbReference>
<accession>A0A7J7GSP5</accession>
<evidence type="ECO:0008006" key="12">
    <source>
        <dbReference type="Google" id="ProtNLM"/>
    </source>
</evidence>
<dbReference type="GO" id="GO:0003700">
    <property type="term" value="F:DNA-binding transcription factor activity"/>
    <property type="evidence" value="ECO:0007669"/>
    <property type="project" value="InterPro"/>
</dbReference>
<dbReference type="Gene3D" id="3.30.730.10">
    <property type="entry name" value="AP2/ERF domain"/>
    <property type="match status" value="1"/>
</dbReference>
<feature type="domain" description="Protein root UVB sensitive/RUS" evidence="8">
    <location>
        <begin position="2"/>
        <end position="69"/>
    </location>
</feature>
<evidence type="ECO:0000256" key="1">
    <source>
        <dbReference type="ARBA" id="ARBA00004123"/>
    </source>
</evidence>
<dbReference type="InterPro" id="IPR036955">
    <property type="entry name" value="AP2/ERF_dom_sf"/>
</dbReference>
<evidence type="ECO:0000256" key="6">
    <source>
        <dbReference type="ARBA" id="ARBA00023242"/>
    </source>
</evidence>
<dbReference type="GO" id="GO:0004055">
    <property type="term" value="F:argininosuccinate synthase activity"/>
    <property type="evidence" value="ECO:0007669"/>
    <property type="project" value="InterPro"/>
</dbReference>
<evidence type="ECO:0000256" key="3">
    <source>
        <dbReference type="ARBA" id="ARBA00023015"/>
    </source>
</evidence>
<feature type="region of interest" description="Disordered" evidence="7">
    <location>
        <begin position="174"/>
        <end position="199"/>
    </location>
</feature>
<evidence type="ECO:0000256" key="7">
    <source>
        <dbReference type="SAM" id="MobiDB-lite"/>
    </source>
</evidence>
<organism evidence="10 11">
    <name type="scientific">Camellia sinensis</name>
    <name type="common">Tea plant</name>
    <name type="synonym">Thea sinensis</name>
    <dbReference type="NCBI Taxonomy" id="4442"/>
    <lineage>
        <taxon>Eukaryota</taxon>
        <taxon>Viridiplantae</taxon>
        <taxon>Streptophyta</taxon>
        <taxon>Embryophyta</taxon>
        <taxon>Tracheophyta</taxon>
        <taxon>Spermatophyta</taxon>
        <taxon>Magnoliopsida</taxon>
        <taxon>eudicotyledons</taxon>
        <taxon>Gunneridae</taxon>
        <taxon>Pentapetalae</taxon>
        <taxon>asterids</taxon>
        <taxon>Ericales</taxon>
        <taxon>Theaceae</taxon>
        <taxon>Camellia</taxon>
    </lineage>
</organism>
<dbReference type="InterPro" id="IPR016177">
    <property type="entry name" value="DNA-bd_dom_sf"/>
</dbReference>
<dbReference type="InterPro" id="IPR006968">
    <property type="entry name" value="RUS_fam"/>
</dbReference>
<dbReference type="GO" id="GO:0003677">
    <property type="term" value="F:DNA binding"/>
    <property type="evidence" value="ECO:0007669"/>
    <property type="project" value="UniProtKB-KW"/>
</dbReference>
<dbReference type="UniPathway" id="UPA00068">
    <property type="reaction ID" value="UER00113"/>
</dbReference>
<reference evidence="11" key="1">
    <citation type="journal article" date="2020" name="Nat. Commun.">
        <title>Genome assembly of wild tea tree DASZ reveals pedigree and selection history of tea varieties.</title>
        <authorList>
            <person name="Zhang W."/>
            <person name="Zhang Y."/>
            <person name="Qiu H."/>
            <person name="Guo Y."/>
            <person name="Wan H."/>
            <person name="Zhang X."/>
            <person name="Scossa F."/>
            <person name="Alseekh S."/>
            <person name="Zhang Q."/>
            <person name="Wang P."/>
            <person name="Xu L."/>
            <person name="Schmidt M.H."/>
            <person name="Jia X."/>
            <person name="Li D."/>
            <person name="Zhu A."/>
            <person name="Guo F."/>
            <person name="Chen W."/>
            <person name="Ni D."/>
            <person name="Usadel B."/>
            <person name="Fernie A.R."/>
            <person name="Wen W."/>
        </authorList>
    </citation>
    <scope>NUCLEOTIDE SEQUENCE [LARGE SCALE GENOMIC DNA]</scope>
    <source>
        <strain evidence="11">cv. G240</strain>
    </source>
</reference>
<dbReference type="InterPro" id="IPR048268">
    <property type="entry name" value="Arginosuc_syn_C"/>
</dbReference>
<dbReference type="GO" id="GO:0005634">
    <property type="term" value="C:nucleus"/>
    <property type="evidence" value="ECO:0007669"/>
    <property type="project" value="UniProtKB-SubCell"/>
</dbReference>
<dbReference type="EMBL" id="JACBKZ010000009">
    <property type="protein sequence ID" value="KAF5942941.1"/>
    <property type="molecule type" value="Genomic_DNA"/>
</dbReference>
<comment type="similarity">
    <text evidence="2">Belongs to the RUS1 family.</text>
</comment>
<dbReference type="PANTHER" id="PTHR12770:SF20">
    <property type="entry name" value="PROTEIN ROOT UVB SENSITIVE 6"/>
    <property type="match status" value="1"/>
</dbReference>
<evidence type="ECO:0000256" key="2">
    <source>
        <dbReference type="ARBA" id="ARBA00007558"/>
    </source>
</evidence>
<reference evidence="10 11" key="2">
    <citation type="submission" date="2020-07" db="EMBL/GenBank/DDBJ databases">
        <title>Genome assembly of wild tea tree DASZ reveals pedigree and selection history of tea varieties.</title>
        <authorList>
            <person name="Zhang W."/>
        </authorList>
    </citation>
    <scope>NUCLEOTIDE SEQUENCE [LARGE SCALE GENOMIC DNA]</scope>
    <source>
        <strain evidence="11">cv. G240</strain>
        <tissue evidence="10">Leaf</tissue>
    </source>
</reference>
<proteinExistence type="inferred from homology"/>
<feature type="domain" description="Arginosuccinate synthase C-terminal" evidence="9">
    <location>
        <begin position="70"/>
        <end position="132"/>
    </location>
</feature>
<comment type="subcellular location">
    <subcellularLocation>
        <location evidence="1">Nucleus</location>
    </subcellularLocation>
</comment>
<evidence type="ECO:0000313" key="10">
    <source>
        <dbReference type="EMBL" id="KAF5942941.1"/>
    </source>
</evidence>
<dbReference type="Gene3D" id="3.90.1260.10">
    <property type="entry name" value="Argininosuccinate synthetase, chain A, domain 2"/>
    <property type="match status" value="1"/>
</dbReference>
<evidence type="ECO:0000259" key="8">
    <source>
        <dbReference type="Pfam" id="PF04884"/>
    </source>
</evidence>